<protein>
    <submittedName>
        <fullName evidence="10">Cation diffusion facilitator family transporter</fullName>
    </submittedName>
</protein>
<dbReference type="PANTHER" id="PTHR43840">
    <property type="entry name" value="MITOCHONDRIAL METAL TRANSPORTER 1-RELATED"/>
    <property type="match status" value="1"/>
</dbReference>
<organism evidence="10 11">
    <name type="scientific">Clostridium oceanicum</name>
    <dbReference type="NCBI Taxonomy" id="1543"/>
    <lineage>
        <taxon>Bacteria</taxon>
        <taxon>Bacillati</taxon>
        <taxon>Bacillota</taxon>
        <taxon>Clostridia</taxon>
        <taxon>Eubacteriales</taxon>
        <taxon>Clostridiaceae</taxon>
        <taxon>Clostridium</taxon>
    </lineage>
</organism>
<evidence type="ECO:0000256" key="6">
    <source>
        <dbReference type="ARBA" id="ARBA00023136"/>
    </source>
</evidence>
<feature type="transmembrane region" description="Helical" evidence="7">
    <location>
        <begin position="119"/>
        <end position="136"/>
    </location>
</feature>
<evidence type="ECO:0000256" key="7">
    <source>
        <dbReference type="SAM" id="Phobius"/>
    </source>
</evidence>
<proteinExistence type="inferred from homology"/>
<dbReference type="Pfam" id="PF01545">
    <property type="entry name" value="Cation_efflux"/>
    <property type="match status" value="1"/>
</dbReference>
<dbReference type="InterPro" id="IPR036837">
    <property type="entry name" value="Cation_efflux_CTD_sf"/>
</dbReference>
<dbReference type="InterPro" id="IPR002524">
    <property type="entry name" value="Cation_efflux"/>
</dbReference>
<evidence type="ECO:0000256" key="2">
    <source>
        <dbReference type="ARBA" id="ARBA00008114"/>
    </source>
</evidence>
<keyword evidence="11" id="KW-1185">Reference proteome</keyword>
<feature type="transmembrane region" description="Helical" evidence="7">
    <location>
        <begin position="40"/>
        <end position="61"/>
    </location>
</feature>
<dbReference type="EMBL" id="BAAACG010000009">
    <property type="protein sequence ID" value="GAA0740538.1"/>
    <property type="molecule type" value="Genomic_DNA"/>
</dbReference>
<feature type="transmembrane region" description="Helical" evidence="7">
    <location>
        <begin position="82"/>
        <end position="107"/>
    </location>
</feature>
<dbReference type="InterPro" id="IPR027470">
    <property type="entry name" value="Cation_efflux_CTD"/>
</dbReference>
<evidence type="ECO:0000256" key="3">
    <source>
        <dbReference type="ARBA" id="ARBA00022448"/>
    </source>
</evidence>
<keyword evidence="4 7" id="KW-0812">Transmembrane</keyword>
<evidence type="ECO:0000256" key="5">
    <source>
        <dbReference type="ARBA" id="ARBA00022989"/>
    </source>
</evidence>
<evidence type="ECO:0000313" key="10">
    <source>
        <dbReference type="EMBL" id="GAA0740538.1"/>
    </source>
</evidence>
<evidence type="ECO:0000259" key="9">
    <source>
        <dbReference type="Pfam" id="PF16916"/>
    </source>
</evidence>
<evidence type="ECO:0000256" key="4">
    <source>
        <dbReference type="ARBA" id="ARBA00022692"/>
    </source>
</evidence>
<reference evidence="10 11" key="1">
    <citation type="journal article" date="2019" name="Int. J. Syst. Evol. Microbiol.">
        <title>The Global Catalogue of Microorganisms (GCM) 10K type strain sequencing project: providing services to taxonomists for standard genome sequencing and annotation.</title>
        <authorList>
            <consortium name="The Broad Institute Genomics Platform"/>
            <consortium name="The Broad Institute Genome Sequencing Center for Infectious Disease"/>
            <person name="Wu L."/>
            <person name="Ma J."/>
        </authorList>
    </citation>
    <scope>NUCLEOTIDE SEQUENCE [LARGE SCALE GENOMIC DNA]</scope>
    <source>
        <strain evidence="10 11">JCM 1407</strain>
    </source>
</reference>
<accession>A0ABN1JII6</accession>
<dbReference type="SUPFAM" id="SSF161111">
    <property type="entry name" value="Cation efflux protein transmembrane domain-like"/>
    <property type="match status" value="1"/>
</dbReference>
<feature type="domain" description="Cation efflux protein cytoplasmic" evidence="9">
    <location>
        <begin position="212"/>
        <end position="289"/>
    </location>
</feature>
<feature type="domain" description="Cation efflux protein transmembrane" evidence="8">
    <location>
        <begin position="15"/>
        <end position="207"/>
    </location>
</feature>
<comment type="caution">
    <text evidence="10">The sequence shown here is derived from an EMBL/GenBank/DDBJ whole genome shotgun (WGS) entry which is preliminary data.</text>
</comment>
<comment type="subcellular location">
    <subcellularLocation>
        <location evidence="1">Membrane</location>
        <topology evidence="1">Multi-pass membrane protein</topology>
    </subcellularLocation>
</comment>
<dbReference type="SUPFAM" id="SSF160240">
    <property type="entry name" value="Cation efflux protein cytoplasmic domain-like"/>
    <property type="match status" value="1"/>
</dbReference>
<dbReference type="InterPro" id="IPR027469">
    <property type="entry name" value="Cation_efflux_TMD_sf"/>
</dbReference>
<dbReference type="Gene3D" id="1.20.1510.10">
    <property type="entry name" value="Cation efflux protein transmembrane domain"/>
    <property type="match status" value="1"/>
</dbReference>
<dbReference type="NCBIfam" id="TIGR01297">
    <property type="entry name" value="CDF"/>
    <property type="match status" value="1"/>
</dbReference>
<dbReference type="Gene3D" id="3.30.70.1350">
    <property type="entry name" value="Cation efflux protein, cytoplasmic domain"/>
    <property type="match status" value="1"/>
</dbReference>
<keyword evidence="3" id="KW-0813">Transport</keyword>
<sequence length="292" mass="32617">MNDKEKVKIATRVSVVSILLNIFLCLSKITAGLIGKSTAIIADGIHSMSDVFSTIIVIIGIKLSTKPADKEHPYGHEKLEPITAKLLSAILFLTGIFICKSSITTIITKNYMIPSKITAYIALLSVVLKEWMYLYTMKNAKIINSTSLKADAFHHKSDALSSITTLIGIIGSRLKYPILDPIASLFLCIFIFNISIKIYKSSIKQLIDHCADSETLDLIEKKTLSIPGVKRLDDLKTRMHGSKLYVDIEISVDKDLSTEKAHFIAEKVHNEIELCDVDIIHCMVHVNPYYYD</sequence>
<feature type="transmembrane region" description="Helical" evidence="7">
    <location>
        <begin position="12"/>
        <end position="34"/>
    </location>
</feature>
<dbReference type="InterPro" id="IPR058533">
    <property type="entry name" value="Cation_efflux_TM"/>
</dbReference>
<dbReference type="Pfam" id="PF16916">
    <property type="entry name" value="ZT_dimer"/>
    <property type="match status" value="1"/>
</dbReference>
<dbReference type="RefSeq" id="WP_343761411.1">
    <property type="nucleotide sequence ID" value="NZ_BAAACG010000009.1"/>
</dbReference>
<dbReference type="PANTHER" id="PTHR43840:SF15">
    <property type="entry name" value="MITOCHONDRIAL METAL TRANSPORTER 1-RELATED"/>
    <property type="match status" value="1"/>
</dbReference>
<gene>
    <name evidence="10" type="ORF">GCM10008906_20650</name>
</gene>
<evidence type="ECO:0000256" key="1">
    <source>
        <dbReference type="ARBA" id="ARBA00004141"/>
    </source>
</evidence>
<comment type="similarity">
    <text evidence="2">Belongs to the cation diffusion facilitator (CDF) transporter (TC 2.A.4) family.</text>
</comment>
<dbReference type="InterPro" id="IPR050291">
    <property type="entry name" value="CDF_Transporter"/>
</dbReference>
<name>A0ABN1JII6_9CLOT</name>
<keyword evidence="6 7" id="KW-0472">Membrane</keyword>
<dbReference type="Proteomes" id="UP001501510">
    <property type="component" value="Unassembled WGS sequence"/>
</dbReference>
<evidence type="ECO:0000313" key="11">
    <source>
        <dbReference type="Proteomes" id="UP001501510"/>
    </source>
</evidence>
<evidence type="ECO:0000259" key="8">
    <source>
        <dbReference type="Pfam" id="PF01545"/>
    </source>
</evidence>
<keyword evidence="5 7" id="KW-1133">Transmembrane helix</keyword>